<proteinExistence type="inferred from homology"/>
<dbReference type="Gene3D" id="2.30.130.10">
    <property type="entry name" value="PUA domain"/>
    <property type="match status" value="1"/>
</dbReference>
<dbReference type="GeneID" id="85007215"/>
<dbReference type="InterPro" id="IPR002478">
    <property type="entry name" value="PUA"/>
</dbReference>
<reference evidence="10" key="1">
    <citation type="submission" date="2009-10" db="EMBL/GenBank/DDBJ databases">
        <authorList>
            <person name="Weinstock G."/>
            <person name="Sodergren E."/>
            <person name="Clifton S."/>
            <person name="Fulton L."/>
            <person name="Fulton B."/>
            <person name="Courtney L."/>
            <person name="Fronick C."/>
            <person name="Harrison M."/>
            <person name="Strong C."/>
            <person name="Farmer C."/>
            <person name="Delahaunty K."/>
            <person name="Markovic C."/>
            <person name="Hall O."/>
            <person name="Minx P."/>
            <person name="Tomlinson C."/>
            <person name="Mitreva M."/>
            <person name="Nelson J."/>
            <person name="Hou S."/>
            <person name="Wollam A."/>
            <person name="Pepin K.H."/>
            <person name="Johnson M."/>
            <person name="Bhonagiri V."/>
            <person name="Nash W.E."/>
            <person name="Warren W."/>
            <person name="Chinwalla A."/>
            <person name="Mardis E.R."/>
            <person name="Wilson R.K."/>
        </authorList>
    </citation>
    <scope>NUCLEOTIDE SEQUENCE [LARGE SCALE GENOMIC DNA]</scope>
    <source>
        <strain evidence="10">ATCC 700122</strain>
    </source>
</reference>
<dbReference type="FunFam" id="3.40.1160.10:FF:000018">
    <property type="entry name" value="Glutamate 5-kinase"/>
    <property type="match status" value="1"/>
</dbReference>
<organism evidence="10 11">
    <name type="scientific">Slackia exigua (strain ATCC 700122 / DSM 15923 / CIP 105133 / JCM 11022 / KCTC 5966 / S-7)</name>
    <dbReference type="NCBI Taxonomy" id="649764"/>
    <lineage>
        <taxon>Bacteria</taxon>
        <taxon>Bacillati</taxon>
        <taxon>Actinomycetota</taxon>
        <taxon>Coriobacteriia</taxon>
        <taxon>Eggerthellales</taxon>
        <taxon>Eggerthellaceae</taxon>
        <taxon>Slackia</taxon>
    </lineage>
</organism>
<dbReference type="InterPro" id="IPR041739">
    <property type="entry name" value="G5K_ProB"/>
</dbReference>
<keyword evidence="4 8" id="KW-0808">Transferase</keyword>
<dbReference type="AlphaFoldDB" id="D0WFK3"/>
<keyword evidence="1 8" id="KW-0963">Cytoplasm</keyword>
<evidence type="ECO:0000313" key="10">
    <source>
        <dbReference type="EMBL" id="EEZ61266.1"/>
    </source>
</evidence>
<keyword evidence="11" id="KW-1185">Reference proteome</keyword>
<evidence type="ECO:0000256" key="8">
    <source>
        <dbReference type="HAMAP-Rule" id="MF_00456"/>
    </source>
</evidence>
<dbReference type="Pfam" id="PF01472">
    <property type="entry name" value="PUA"/>
    <property type="match status" value="1"/>
</dbReference>
<feature type="domain" description="PUA" evidence="9">
    <location>
        <begin position="290"/>
        <end position="364"/>
    </location>
</feature>
<protein>
    <recommendedName>
        <fullName evidence="8">Glutamate 5-kinase</fullName>
        <ecNumber evidence="8">2.7.2.11</ecNumber>
    </recommendedName>
    <alternativeName>
        <fullName evidence="8">Gamma-glutamyl kinase</fullName>
        <shortName evidence="8">GK</shortName>
    </alternativeName>
</protein>
<dbReference type="Proteomes" id="UP000006001">
    <property type="component" value="Unassembled WGS sequence"/>
</dbReference>
<evidence type="ECO:0000256" key="4">
    <source>
        <dbReference type="ARBA" id="ARBA00022679"/>
    </source>
</evidence>
<evidence type="ECO:0000256" key="7">
    <source>
        <dbReference type="ARBA" id="ARBA00022840"/>
    </source>
</evidence>
<dbReference type="PANTHER" id="PTHR43654">
    <property type="entry name" value="GLUTAMATE 5-KINASE"/>
    <property type="match status" value="1"/>
</dbReference>
<dbReference type="GO" id="GO:0005524">
    <property type="term" value="F:ATP binding"/>
    <property type="evidence" value="ECO:0007669"/>
    <property type="project" value="UniProtKB-KW"/>
</dbReference>
<dbReference type="Pfam" id="PF00696">
    <property type="entry name" value="AA_kinase"/>
    <property type="match status" value="1"/>
</dbReference>
<feature type="binding site" evidence="8">
    <location>
        <begin position="221"/>
        <end position="227"/>
    </location>
    <ligand>
        <name>ATP</name>
        <dbReference type="ChEBI" id="CHEBI:30616"/>
    </ligand>
</feature>
<dbReference type="SMART" id="SM00359">
    <property type="entry name" value="PUA"/>
    <property type="match status" value="1"/>
</dbReference>
<dbReference type="PIRSF" id="PIRSF000729">
    <property type="entry name" value="GK"/>
    <property type="match status" value="1"/>
</dbReference>
<keyword evidence="6 8" id="KW-0418">Kinase</keyword>
<comment type="pathway">
    <text evidence="8">Amino-acid biosynthesis; L-proline biosynthesis; L-glutamate 5-semialdehyde from L-glutamate: step 1/2.</text>
</comment>
<feature type="binding site" evidence="8">
    <location>
        <position position="59"/>
    </location>
    <ligand>
        <name>substrate</name>
    </ligand>
</feature>
<dbReference type="EMBL" id="ACUX02000006">
    <property type="protein sequence ID" value="EEZ61266.1"/>
    <property type="molecule type" value="Genomic_DNA"/>
</dbReference>
<dbReference type="InterPro" id="IPR036974">
    <property type="entry name" value="PUA_sf"/>
</dbReference>
<dbReference type="NCBIfam" id="TIGR01027">
    <property type="entry name" value="proB"/>
    <property type="match status" value="1"/>
</dbReference>
<dbReference type="GO" id="GO:0055129">
    <property type="term" value="P:L-proline biosynthetic process"/>
    <property type="evidence" value="ECO:0007669"/>
    <property type="project" value="UniProtKB-UniRule"/>
</dbReference>
<comment type="caution">
    <text evidence="10">The sequence shown here is derived from an EMBL/GenBank/DDBJ whole genome shotgun (WGS) entry which is preliminary data.</text>
</comment>
<keyword evidence="7 8" id="KW-0067">ATP-binding</keyword>
<dbReference type="RefSeq" id="WP_006361846.1">
    <property type="nucleotide sequence ID" value="NZ_GG700630.1"/>
</dbReference>
<keyword evidence="3 8" id="KW-0641">Proline biosynthesis</keyword>
<dbReference type="eggNOG" id="COG0263">
    <property type="taxonomic scope" value="Bacteria"/>
</dbReference>
<dbReference type="GO" id="GO:0005829">
    <property type="term" value="C:cytosol"/>
    <property type="evidence" value="ECO:0007669"/>
    <property type="project" value="TreeGrafter"/>
</dbReference>
<gene>
    <name evidence="8 10" type="primary">proB</name>
    <name evidence="10" type="ORF">HMPREF0762_00602</name>
</gene>
<feature type="binding site" evidence="8">
    <location>
        <begin position="179"/>
        <end position="180"/>
    </location>
    <ligand>
        <name>ATP</name>
        <dbReference type="ChEBI" id="CHEBI:30616"/>
    </ligand>
</feature>
<evidence type="ECO:0000256" key="6">
    <source>
        <dbReference type="ARBA" id="ARBA00022777"/>
    </source>
</evidence>
<dbReference type="InterPro" id="IPR001057">
    <property type="entry name" value="Glu/AcGlu_kinase"/>
</dbReference>
<dbReference type="InterPro" id="IPR005715">
    <property type="entry name" value="Glu_5kinase/COase_Synthase"/>
</dbReference>
<dbReference type="EC" id="2.7.2.11" evidence="8"/>
<dbReference type="SUPFAM" id="SSF53633">
    <property type="entry name" value="Carbamate kinase-like"/>
    <property type="match status" value="1"/>
</dbReference>
<feature type="binding site" evidence="8">
    <location>
        <position position="19"/>
    </location>
    <ligand>
        <name>ATP</name>
        <dbReference type="ChEBI" id="CHEBI:30616"/>
    </ligand>
</feature>
<evidence type="ECO:0000256" key="3">
    <source>
        <dbReference type="ARBA" id="ARBA00022650"/>
    </source>
</evidence>
<dbReference type="UniPathway" id="UPA00098">
    <property type="reaction ID" value="UER00359"/>
</dbReference>
<accession>D0WFK3</accession>
<dbReference type="InterPro" id="IPR019797">
    <property type="entry name" value="Glutamate_5-kinase_CS"/>
</dbReference>
<dbReference type="GO" id="GO:0003723">
    <property type="term" value="F:RNA binding"/>
    <property type="evidence" value="ECO:0007669"/>
    <property type="project" value="InterPro"/>
</dbReference>
<dbReference type="HAMAP" id="MF_00456">
    <property type="entry name" value="ProB"/>
    <property type="match status" value="1"/>
</dbReference>
<dbReference type="GO" id="GO:0004349">
    <property type="term" value="F:glutamate 5-kinase activity"/>
    <property type="evidence" value="ECO:0007669"/>
    <property type="project" value="UniProtKB-UniRule"/>
</dbReference>
<dbReference type="CDD" id="cd04242">
    <property type="entry name" value="AAK_G5K_ProB"/>
    <property type="match status" value="1"/>
</dbReference>
<comment type="subcellular location">
    <subcellularLocation>
        <location evidence="8">Cytoplasm</location>
    </subcellularLocation>
</comment>
<feature type="binding site" evidence="8">
    <location>
        <position position="159"/>
    </location>
    <ligand>
        <name>substrate</name>
    </ligand>
</feature>
<evidence type="ECO:0000256" key="5">
    <source>
        <dbReference type="ARBA" id="ARBA00022741"/>
    </source>
</evidence>
<evidence type="ECO:0000313" key="11">
    <source>
        <dbReference type="Proteomes" id="UP000006001"/>
    </source>
</evidence>
<keyword evidence="5 8" id="KW-0547">Nucleotide-binding</keyword>
<dbReference type="PRINTS" id="PR00474">
    <property type="entry name" value="GLU5KINASE"/>
</dbReference>
<comment type="similarity">
    <text evidence="8">Belongs to the glutamate 5-kinase family.</text>
</comment>
<keyword evidence="2 8" id="KW-0028">Amino-acid biosynthesis</keyword>
<name>D0WFK3_SLAES</name>
<dbReference type="CDD" id="cd21157">
    <property type="entry name" value="PUA_G5K"/>
    <property type="match status" value="1"/>
</dbReference>
<sequence>MARAPRERAGGTARIAIIKVGSSTLTGDSGRIEEPYLVDLARQIHAARAAGWRVVLVSSGSIPAGLETLGLPVERPRDMPTVQAAASVGQRALLSAYDKVFSLYGITISLVLLTRRDTADRHAYLHARDTFRRLLELGVVPIVNENDTVSVEQIRFGDNDTLAALVACMIDADRVVILSDIDGLYTANPQTDPDARLLSRVTHVTSRIMEGASGPGSTVGSGGMVTKLTSARVLEAAGIPLVICQGRATDAVASALADEPSIGTFFEAREKRHEMTPRKLWIALGNSVKGRLIIDEGAACALVEGGSSLLGVGVVDVVGEFAAGDVIDVATPAGGVLARGLAKVSSEAARIEKGTVVHRDELVVFE</sequence>
<dbReference type="InterPro" id="IPR001048">
    <property type="entry name" value="Asp/Glu/Uridylate_kinase"/>
</dbReference>
<evidence type="ECO:0000259" key="9">
    <source>
        <dbReference type="SMART" id="SM00359"/>
    </source>
</evidence>
<dbReference type="InterPro" id="IPR011529">
    <property type="entry name" value="Glu_5kinase"/>
</dbReference>
<dbReference type="PANTHER" id="PTHR43654:SF1">
    <property type="entry name" value="ISOPENTENYL PHOSPHATE KINASE"/>
    <property type="match status" value="1"/>
</dbReference>
<evidence type="ECO:0000256" key="2">
    <source>
        <dbReference type="ARBA" id="ARBA00022605"/>
    </source>
</evidence>
<dbReference type="PROSITE" id="PS50890">
    <property type="entry name" value="PUA"/>
    <property type="match status" value="1"/>
</dbReference>
<dbReference type="HOGENOM" id="CLU_025400_2_0_11"/>
<dbReference type="Gene3D" id="3.40.1160.10">
    <property type="entry name" value="Acetylglutamate kinase-like"/>
    <property type="match status" value="1"/>
</dbReference>
<dbReference type="InterPro" id="IPR036393">
    <property type="entry name" value="AceGlu_kinase-like_sf"/>
</dbReference>
<comment type="function">
    <text evidence="8">Catalyzes the transfer of a phosphate group to glutamate to form L-glutamate 5-phosphate.</text>
</comment>
<comment type="catalytic activity">
    <reaction evidence="8">
        <text>L-glutamate + ATP = L-glutamyl 5-phosphate + ADP</text>
        <dbReference type="Rhea" id="RHEA:14877"/>
        <dbReference type="ChEBI" id="CHEBI:29985"/>
        <dbReference type="ChEBI" id="CHEBI:30616"/>
        <dbReference type="ChEBI" id="CHEBI:58274"/>
        <dbReference type="ChEBI" id="CHEBI:456216"/>
        <dbReference type="EC" id="2.7.2.11"/>
    </reaction>
</comment>
<dbReference type="SUPFAM" id="SSF88697">
    <property type="entry name" value="PUA domain-like"/>
    <property type="match status" value="1"/>
</dbReference>
<dbReference type="InterPro" id="IPR015947">
    <property type="entry name" value="PUA-like_sf"/>
</dbReference>
<evidence type="ECO:0000256" key="1">
    <source>
        <dbReference type="ARBA" id="ARBA00022490"/>
    </source>
</evidence>
<dbReference type="STRING" id="649764.HMPREF0762_00602"/>
<feature type="binding site" evidence="8">
    <location>
        <position position="147"/>
    </location>
    <ligand>
        <name>substrate</name>
    </ligand>
</feature>
<dbReference type="PROSITE" id="PS00902">
    <property type="entry name" value="GLUTAMATE_5_KINASE"/>
    <property type="match status" value="1"/>
</dbReference>